<name>A0AAN9M0N5_CANGL</name>
<proteinExistence type="predicted"/>
<evidence type="ECO:0000313" key="1">
    <source>
        <dbReference type="EMBL" id="KAK7345554.1"/>
    </source>
</evidence>
<keyword evidence="2" id="KW-1185">Reference proteome</keyword>
<organism evidence="1 2">
    <name type="scientific">Canavalia gladiata</name>
    <name type="common">Sword bean</name>
    <name type="synonym">Dolichos gladiatus</name>
    <dbReference type="NCBI Taxonomy" id="3824"/>
    <lineage>
        <taxon>Eukaryota</taxon>
        <taxon>Viridiplantae</taxon>
        <taxon>Streptophyta</taxon>
        <taxon>Embryophyta</taxon>
        <taxon>Tracheophyta</taxon>
        <taxon>Spermatophyta</taxon>
        <taxon>Magnoliopsida</taxon>
        <taxon>eudicotyledons</taxon>
        <taxon>Gunneridae</taxon>
        <taxon>Pentapetalae</taxon>
        <taxon>rosids</taxon>
        <taxon>fabids</taxon>
        <taxon>Fabales</taxon>
        <taxon>Fabaceae</taxon>
        <taxon>Papilionoideae</taxon>
        <taxon>50 kb inversion clade</taxon>
        <taxon>NPAAA clade</taxon>
        <taxon>indigoferoid/millettioid clade</taxon>
        <taxon>Phaseoleae</taxon>
        <taxon>Canavalia</taxon>
    </lineage>
</organism>
<gene>
    <name evidence="1" type="ORF">VNO77_16159</name>
</gene>
<accession>A0AAN9M0N5</accession>
<evidence type="ECO:0000313" key="2">
    <source>
        <dbReference type="Proteomes" id="UP001367508"/>
    </source>
</evidence>
<protein>
    <submittedName>
        <fullName evidence="1">Uncharacterized protein</fullName>
    </submittedName>
</protein>
<reference evidence="1 2" key="1">
    <citation type="submission" date="2024-01" db="EMBL/GenBank/DDBJ databases">
        <title>The genomes of 5 underutilized Papilionoideae crops provide insights into root nodulation and disease resistanc.</title>
        <authorList>
            <person name="Jiang F."/>
        </authorList>
    </citation>
    <scope>NUCLEOTIDE SEQUENCE [LARGE SCALE GENOMIC DNA]</scope>
    <source>
        <strain evidence="1">LVBAO_FW01</strain>
        <tissue evidence="1">Leaves</tissue>
    </source>
</reference>
<dbReference type="AlphaFoldDB" id="A0AAN9M0N5"/>
<dbReference type="Proteomes" id="UP001367508">
    <property type="component" value="Unassembled WGS sequence"/>
</dbReference>
<dbReference type="EMBL" id="JAYMYQ010000003">
    <property type="protein sequence ID" value="KAK7345554.1"/>
    <property type="molecule type" value="Genomic_DNA"/>
</dbReference>
<sequence>MLPLNRTPVIIFPPTPFPICSLCIVTTLYAHLPNTNAPDLKRPQLSPLYNSPFSLPFPQEILYSLPKIS</sequence>
<comment type="caution">
    <text evidence="1">The sequence shown here is derived from an EMBL/GenBank/DDBJ whole genome shotgun (WGS) entry which is preliminary data.</text>
</comment>